<protein>
    <submittedName>
        <fullName evidence="1">Uncharacterized protein</fullName>
    </submittedName>
</protein>
<organism evidence="1">
    <name type="scientific">uncultured Caudovirales phage</name>
    <dbReference type="NCBI Taxonomy" id="2100421"/>
    <lineage>
        <taxon>Viruses</taxon>
        <taxon>Duplodnaviria</taxon>
        <taxon>Heunggongvirae</taxon>
        <taxon>Uroviricota</taxon>
        <taxon>Caudoviricetes</taxon>
        <taxon>Peduoviridae</taxon>
        <taxon>Maltschvirus</taxon>
        <taxon>Maltschvirus maltsch</taxon>
    </lineage>
</organism>
<gene>
    <name evidence="1" type="ORF">UFOVP1071_204</name>
</gene>
<proteinExistence type="predicted"/>
<evidence type="ECO:0000313" key="1">
    <source>
        <dbReference type="EMBL" id="CAB4182282.1"/>
    </source>
</evidence>
<reference evidence="1" key="1">
    <citation type="submission" date="2020-05" db="EMBL/GenBank/DDBJ databases">
        <authorList>
            <person name="Chiriac C."/>
            <person name="Salcher M."/>
            <person name="Ghai R."/>
            <person name="Kavagutti S V."/>
        </authorList>
    </citation>
    <scope>NUCLEOTIDE SEQUENCE</scope>
</reference>
<name>A0A6J5QFF9_9CAUD</name>
<sequence length="86" mass="9248">MAINATITRPRGIVANASPLITTQSNPPIDLKNNGASLTQNYVHNLFDVVENNPQDGDTLVYNANTDKYEVKSINITVGTIDGGTF</sequence>
<accession>A0A6J5QFF9</accession>
<dbReference type="EMBL" id="LR797022">
    <property type="protein sequence ID" value="CAB4182282.1"/>
    <property type="molecule type" value="Genomic_DNA"/>
</dbReference>